<dbReference type="Proteomes" id="UP001072034">
    <property type="component" value="Unassembled WGS sequence"/>
</dbReference>
<accession>A0ABT4IDM2</accession>
<sequence>MEEACDYRGTPIDLIIDRVVLQRGDDWSTKLQEQVERTSFFLAMVTNRYLTSEACREKFLQFRAKTEAAGYNGLLTLLMDGPSWIRPNLRDNPGEADQGPGLIEPVETIHTKHMPRLQHETDAAGIDWY</sequence>
<evidence type="ECO:0000313" key="3">
    <source>
        <dbReference type="Proteomes" id="UP001072034"/>
    </source>
</evidence>
<proteinExistence type="predicted"/>
<dbReference type="InterPro" id="IPR035897">
    <property type="entry name" value="Toll_tir_struct_dom_sf"/>
</dbReference>
<keyword evidence="3" id="KW-1185">Reference proteome</keyword>
<protein>
    <submittedName>
        <fullName evidence="2">TIR domain-containing protein</fullName>
    </submittedName>
</protein>
<comment type="caution">
    <text evidence="2">The sequence shown here is derived from an EMBL/GenBank/DDBJ whole genome shotgun (WGS) entry which is preliminary data.</text>
</comment>
<reference evidence="2" key="1">
    <citation type="submission" date="2022-10" db="EMBL/GenBank/DDBJ databases">
        <title>Genome sequence of Actinomyces israelii ATCC 10048.</title>
        <authorList>
            <person name="Watt R.M."/>
            <person name="Tong W.M."/>
        </authorList>
    </citation>
    <scope>NUCLEOTIDE SEQUENCE</scope>
    <source>
        <strain evidence="2">ATCC 10048</strain>
    </source>
</reference>
<dbReference type="Gene3D" id="3.40.50.10140">
    <property type="entry name" value="Toll/interleukin-1 receptor homology (TIR) domain"/>
    <property type="match status" value="1"/>
</dbReference>
<dbReference type="InterPro" id="IPR000157">
    <property type="entry name" value="TIR_dom"/>
</dbReference>
<dbReference type="SUPFAM" id="SSF52200">
    <property type="entry name" value="Toll/Interleukin receptor TIR domain"/>
    <property type="match status" value="1"/>
</dbReference>
<evidence type="ECO:0000313" key="2">
    <source>
        <dbReference type="EMBL" id="MCZ0859275.1"/>
    </source>
</evidence>
<gene>
    <name evidence="2" type="ORF">OHJ16_14630</name>
</gene>
<dbReference type="Pfam" id="PF13676">
    <property type="entry name" value="TIR_2"/>
    <property type="match status" value="1"/>
</dbReference>
<evidence type="ECO:0000259" key="1">
    <source>
        <dbReference type="Pfam" id="PF13676"/>
    </source>
</evidence>
<name>A0ABT4IDM2_9ACTO</name>
<feature type="domain" description="TIR" evidence="1">
    <location>
        <begin position="13"/>
        <end position="89"/>
    </location>
</feature>
<dbReference type="EMBL" id="JAPTMY010000045">
    <property type="protein sequence ID" value="MCZ0859275.1"/>
    <property type="molecule type" value="Genomic_DNA"/>
</dbReference>
<organism evidence="2 3">
    <name type="scientific">Actinomyces israelii</name>
    <dbReference type="NCBI Taxonomy" id="1659"/>
    <lineage>
        <taxon>Bacteria</taxon>
        <taxon>Bacillati</taxon>
        <taxon>Actinomycetota</taxon>
        <taxon>Actinomycetes</taxon>
        <taxon>Actinomycetales</taxon>
        <taxon>Actinomycetaceae</taxon>
        <taxon>Actinomyces</taxon>
    </lineage>
</organism>